<sequence>MAVKERKPVKPSVRVLAIDLWAVVVFTYSQSLQVMTRKKLIIK</sequence>
<comment type="caution">
    <text evidence="1">The sequence shown here is derived from an EMBL/GenBank/DDBJ whole genome shotgun (WGS) entry which is preliminary data.</text>
</comment>
<keyword evidence="2" id="KW-1185">Reference proteome</keyword>
<evidence type="ECO:0000313" key="2">
    <source>
        <dbReference type="Proteomes" id="UP001342826"/>
    </source>
</evidence>
<protein>
    <submittedName>
        <fullName evidence="1">Uncharacterized protein</fullName>
    </submittedName>
</protein>
<name>A0ABU6NUP8_9BACI</name>
<proteinExistence type="predicted"/>
<reference evidence="1 2" key="1">
    <citation type="submission" date="2023-03" db="EMBL/GenBank/DDBJ databases">
        <title>Bacillus Genome Sequencing.</title>
        <authorList>
            <person name="Dunlap C."/>
        </authorList>
    </citation>
    <scope>NUCLEOTIDE SEQUENCE [LARGE SCALE GENOMIC DNA]</scope>
    <source>
        <strain evidence="1 2">NRS-1717</strain>
    </source>
</reference>
<accession>A0ABU6NUP8</accession>
<evidence type="ECO:0000313" key="1">
    <source>
        <dbReference type="EMBL" id="MED4400867.1"/>
    </source>
</evidence>
<dbReference type="RefSeq" id="WP_328014991.1">
    <property type="nucleotide sequence ID" value="NZ_JARTFS010000005.1"/>
</dbReference>
<dbReference type="Proteomes" id="UP001342826">
    <property type="component" value="Unassembled WGS sequence"/>
</dbReference>
<dbReference type="EMBL" id="JARTFS010000005">
    <property type="protein sequence ID" value="MED4400867.1"/>
    <property type="molecule type" value="Genomic_DNA"/>
</dbReference>
<organism evidence="1 2">
    <name type="scientific">Metabacillus fastidiosus</name>
    <dbReference type="NCBI Taxonomy" id="1458"/>
    <lineage>
        <taxon>Bacteria</taxon>
        <taxon>Bacillati</taxon>
        <taxon>Bacillota</taxon>
        <taxon>Bacilli</taxon>
        <taxon>Bacillales</taxon>
        <taxon>Bacillaceae</taxon>
        <taxon>Metabacillus</taxon>
    </lineage>
</organism>
<gene>
    <name evidence="1" type="ORF">P9271_05915</name>
</gene>